<evidence type="ECO:0000313" key="2">
    <source>
        <dbReference type="EMBL" id="KYO37107.1"/>
    </source>
</evidence>
<accession>A0A151NJY8</accession>
<evidence type="ECO:0000313" key="3">
    <source>
        <dbReference type="Proteomes" id="UP000050525"/>
    </source>
</evidence>
<feature type="compositionally biased region" description="Basic and acidic residues" evidence="1">
    <location>
        <begin position="54"/>
        <end position="68"/>
    </location>
</feature>
<feature type="region of interest" description="Disordered" evidence="1">
    <location>
        <begin position="42"/>
        <end position="128"/>
    </location>
</feature>
<protein>
    <submittedName>
        <fullName evidence="2">Uncharacterized protein</fullName>
    </submittedName>
</protein>
<organism evidence="2 3">
    <name type="scientific">Alligator mississippiensis</name>
    <name type="common">American alligator</name>
    <dbReference type="NCBI Taxonomy" id="8496"/>
    <lineage>
        <taxon>Eukaryota</taxon>
        <taxon>Metazoa</taxon>
        <taxon>Chordata</taxon>
        <taxon>Craniata</taxon>
        <taxon>Vertebrata</taxon>
        <taxon>Euteleostomi</taxon>
        <taxon>Archelosauria</taxon>
        <taxon>Archosauria</taxon>
        <taxon>Crocodylia</taxon>
        <taxon>Alligatoridae</taxon>
        <taxon>Alligatorinae</taxon>
        <taxon>Alligator</taxon>
    </lineage>
</organism>
<sequence>MVPALGSMARFPLSPFPQVFLETGHCRQALCTSVQRARGQAPGRFSFSGLRETQGPKDELPHITKEEPPPNPDPGAGTLSRVDQQPPEEGSVNLELQRPSPGRRGQSGPLTPGLRQLQEGQGRLTKQGQSMELREVFEDVAVRVLFHSLKFKLWKLFRTGLFLPKTPNV</sequence>
<reference evidence="2 3" key="1">
    <citation type="journal article" date="2012" name="Genome Biol.">
        <title>Sequencing three crocodilian genomes to illuminate the evolution of archosaurs and amniotes.</title>
        <authorList>
            <person name="St John J.A."/>
            <person name="Braun E.L."/>
            <person name="Isberg S.R."/>
            <person name="Miles L.G."/>
            <person name="Chong A.Y."/>
            <person name="Gongora J."/>
            <person name="Dalzell P."/>
            <person name="Moran C."/>
            <person name="Bed'hom B."/>
            <person name="Abzhanov A."/>
            <person name="Burgess S.C."/>
            <person name="Cooksey A.M."/>
            <person name="Castoe T.A."/>
            <person name="Crawford N.G."/>
            <person name="Densmore L.D."/>
            <person name="Drew J.C."/>
            <person name="Edwards S.V."/>
            <person name="Faircloth B.C."/>
            <person name="Fujita M.K."/>
            <person name="Greenwold M.J."/>
            <person name="Hoffmann F.G."/>
            <person name="Howard J.M."/>
            <person name="Iguchi T."/>
            <person name="Janes D.E."/>
            <person name="Khan S.Y."/>
            <person name="Kohno S."/>
            <person name="de Koning A.J."/>
            <person name="Lance S.L."/>
            <person name="McCarthy F.M."/>
            <person name="McCormack J.E."/>
            <person name="Merchant M.E."/>
            <person name="Peterson D.G."/>
            <person name="Pollock D.D."/>
            <person name="Pourmand N."/>
            <person name="Raney B.J."/>
            <person name="Roessler K.A."/>
            <person name="Sanford J.R."/>
            <person name="Sawyer R.H."/>
            <person name="Schmidt C.J."/>
            <person name="Triplett E.W."/>
            <person name="Tuberville T.D."/>
            <person name="Venegas-Anaya M."/>
            <person name="Howard J.T."/>
            <person name="Jarvis E.D."/>
            <person name="Guillette L.J.Jr."/>
            <person name="Glenn T.C."/>
            <person name="Green R.E."/>
            <person name="Ray D.A."/>
        </authorList>
    </citation>
    <scope>NUCLEOTIDE SEQUENCE [LARGE SCALE GENOMIC DNA]</scope>
    <source>
        <strain evidence="2">KSC_2009_1</strain>
    </source>
</reference>
<name>A0A151NJY8_ALLMI</name>
<proteinExistence type="predicted"/>
<dbReference type="Proteomes" id="UP000050525">
    <property type="component" value="Unassembled WGS sequence"/>
</dbReference>
<dbReference type="AlphaFoldDB" id="A0A151NJY8"/>
<evidence type="ECO:0000256" key="1">
    <source>
        <dbReference type="SAM" id="MobiDB-lite"/>
    </source>
</evidence>
<keyword evidence="3" id="KW-1185">Reference proteome</keyword>
<gene>
    <name evidence="2" type="ORF">Y1Q_0009461</name>
</gene>
<dbReference type="EMBL" id="AKHW03002838">
    <property type="protein sequence ID" value="KYO37107.1"/>
    <property type="molecule type" value="Genomic_DNA"/>
</dbReference>
<comment type="caution">
    <text evidence="2">The sequence shown here is derived from an EMBL/GenBank/DDBJ whole genome shotgun (WGS) entry which is preliminary data.</text>
</comment>